<dbReference type="SMART" id="SM00044">
    <property type="entry name" value="CYCc"/>
    <property type="match status" value="1"/>
</dbReference>
<sequence length="368" mass="41037">MSSSKTRKPTILCVDDEETVIASLKDQLKRAFGDKYIIEVAESGEDALEFLESFDKANGELPVIISDQIMPGIKGDELLIKLHSYRPNTLKILLTGQANAEAVGNAVNNAGLYRYISKPWEASDLNLTIQEALRRYDQDAEIKKQTESLRANAETFYKFVPIQFLEQLGVSKSDYANVKLGTSIEKTMTVMFSDIRSFTTLCEMIETEYIFSFLNDYLSHMSPVISLHQGFIDSYIGDSIMALFPSADDALNAALDMLTVLKVYNRERMESGNVALGIGIGINTGKMILGTIGERNRFQTTVIGDTVNVAARIEALTKDFRTNLLISGSTKDALTSSERFRLKELDKIEVRGRTEQTSIYEVGLAREI</sequence>
<dbReference type="EMBL" id="RQGD01000034">
    <property type="protein sequence ID" value="TGL57866.1"/>
    <property type="molecule type" value="Genomic_DNA"/>
</dbReference>
<dbReference type="SUPFAM" id="SSF52172">
    <property type="entry name" value="CheY-like"/>
    <property type="match status" value="1"/>
</dbReference>
<dbReference type="InterPro" id="IPR050697">
    <property type="entry name" value="Adenylyl/Guanylyl_Cyclase_3/4"/>
</dbReference>
<evidence type="ECO:0000313" key="5">
    <source>
        <dbReference type="Proteomes" id="UP000297693"/>
    </source>
</evidence>
<protein>
    <submittedName>
        <fullName evidence="4">Adenylate/guanylate cyclase domain-containing response regulator</fullName>
    </submittedName>
</protein>
<feature type="modified residue" description="4-aspartylphosphate" evidence="1">
    <location>
        <position position="67"/>
    </location>
</feature>
<dbReference type="Pfam" id="PF00211">
    <property type="entry name" value="Guanylate_cyc"/>
    <property type="match status" value="1"/>
</dbReference>
<dbReference type="PANTHER" id="PTHR43081:SF1">
    <property type="entry name" value="ADENYLATE CYCLASE, TERMINAL-DIFFERENTIATION SPECIFIC"/>
    <property type="match status" value="1"/>
</dbReference>
<keyword evidence="5" id="KW-1185">Reference proteome</keyword>
<comment type="caution">
    <text evidence="4">The sequence shown here is derived from an EMBL/GenBank/DDBJ whole genome shotgun (WGS) entry which is preliminary data.</text>
</comment>
<evidence type="ECO:0000259" key="3">
    <source>
        <dbReference type="PROSITE" id="PS50125"/>
    </source>
</evidence>
<evidence type="ECO:0000256" key="1">
    <source>
        <dbReference type="PROSITE-ProRule" id="PRU00169"/>
    </source>
</evidence>
<evidence type="ECO:0000313" key="4">
    <source>
        <dbReference type="EMBL" id="TGL57866.1"/>
    </source>
</evidence>
<dbReference type="Pfam" id="PF00072">
    <property type="entry name" value="Response_reg"/>
    <property type="match status" value="1"/>
</dbReference>
<dbReference type="RefSeq" id="WP_135623884.1">
    <property type="nucleotide sequence ID" value="NZ_RQGD01000034.1"/>
</dbReference>
<name>A0A4R9K116_9LEPT</name>
<keyword evidence="1" id="KW-0597">Phosphoprotein</keyword>
<reference evidence="4" key="1">
    <citation type="journal article" date="2019" name="PLoS Negl. Trop. Dis.">
        <title>Revisiting the worldwide diversity of Leptospira species in the environment.</title>
        <authorList>
            <person name="Vincent A.T."/>
            <person name="Schiettekatte O."/>
            <person name="Bourhy P."/>
            <person name="Veyrier F.J."/>
            <person name="Picardeau M."/>
        </authorList>
    </citation>
    <scope>NUCLEOTIDE SEQUENCE [LARGE SCALE GENOMIC DNA]</scope>
    <source>
        <strain evidence="4">201702476</strain>
    </source>
</reference>
<dbReference type="SUPFAM" id="SSF55073">
    <property type="entry name" value="Nucleotide cyclase"/>
    <property type="match status" value="1"/>
</dbReference>
<dbReference type="Gene3D" id="3.30.70.1230">
    <property type="entry name" value="Nucleotide cyclase"/>
    <property type="match status" value="1"/>
</dbReference>
<accession>A0A4R9K116</accession>
<dbReference type="GO" id="GO:0006171">
    <property type="term" value="P:cAMP biosynthetic process"/>
    <property type="evidence" value="ECO:0007669"/>
    <property type="project" value="TreeGrafter"/>
</dbReference>
<organism evidence="4 5">
    <name type="scientific">Leptospira ognonensis</name>
    <dbReference type="NCBI Taxonomy" id="2484945"/>
    <lineage>
        <taxon>Bacteria</taxon>
        <taxon>Pseudomonadati</taxon>
        <taxon>Spirochaetota</taxon>
        <taxon>Spirochaetia</taxon>
        <taxon>Leptospirales</taxon>
        <taxon>Leptospiraceae</taxon>
        <taxon>Leptospira</taxon>
    </lineage>
</organism>
<feature type="domain" description="Guanylate cyclase" evidence="3">
    <location>
        <begin position="189"/>
        <end position="314"/>
    </location>
</feature>
<feature type="domain" description="Response regulatory" evidence="2">
    <location>
        <begin position="10"/>
        <end position="133"/>
    </location>
</feature>
<dbReference type="SMART" id="SM00448">
    <property type="entry name" value="REC"/>
    <property type="match status" value="1"/>
</dbReference>
<dbReference type="GO" id="GO:0000160">
    <property type="term" value="P:phosphorelay signal transduction system"/>
    <property type="evidence" value="ECO:0007669"/>
    <property type="project" value="InterPro"/>
</dbReference>
<dbReference type="InterPro" id="IPR029787">
    <property type="entry name" value="Nucleotide_cyclase"/>
</dbReference>
<dbReference type="InterPro" id="IPR011006">
    <property type="entry name" value="CheY-like_superfamily"/>
</dbReference>
<dbReference type="InterPro" id="IPR001054">
    <property type="entry name" value="A/G_cyclase"/>
</dbReference>
<dbReference type="PANTHER" id="PTHR43081">
    <property type="entry name" value="ADENYLATE CYCLASE, TERMINAL-DIFFERENTIATION SPECIFIC-RELATED"/>
    <property type="match status" value="1"/>
</dbReference>
<gene>
    <name evidence="4" type="ORF">EHQ58_10685</name>
</gene>
<dbReference type="PROSITE" id="PS50110">
    <property type="entry name" value="RESPONSE_REGULATORY"/>
    <property type="match status" value="1"/>
</dbReference>
<dbReference type="InterPro" id="IPR001789">
    <property type="entry name" value="Sig_transdc_resp-reg_receiver"/>
</dbReference>
<dbReference type="PROSITE" id="PS50125">
    <property type="entry name" value="GUANYLATE_CYCLASE_2"/>
    <property type="match status" value="1"/>
</dbReference>
<dbReference type="GO" id="GO:0004016">
    <property type="term" value="F:adenylate cyclase activity"/>
    <property type="evidence" value="ECO:0007669"/>
    <property type="project" value="UniProtKB-ARBA"/>
</dbReference>
<dbReference type="OrthoDB" id="9759607at2"/>
<dbReference type="AlphaFoldDB" id="A0A4R9K116"/>
<dbReference type="Gene3D" id="3.40.50.2300">
    <property type="match status" value="1"/>
</dbReference>
<proteinExistence type="predicted"/>
<dbReference type="CDD" id="cd07302">
    <property type="entry name" value="CHD"/>
    <property type="match status" value="1"/>
</dbReference>
<dbReference type="Proteomes" id="UP000297693">
    <property type="component" value="Unassembled WGS sequence"/>
</dbReference>
<evidence type="ECO:0000259" key="2">
    <source>
        <dbReference type="PROSITE" id="PS50110"/>
    </source>
</evidence>